<keyword evidence="2" id="KW-1185">Reference proteome</keyword>
<dbReference type="KEGG" id="maic:MAIC_41350"/>
<accession>A0AAD1MCD2</accession>
<evidence type="ECO:0000313" key="2">
    <source>
        <dbReference type="Proteomes" id="UP000467327"/>
    </source>
</evidence>
<reference evidence="1 2" key="1">
    <citation type="journal article" date="2019" name="Emerg. Microbes Infect.">
        <title>Comprehensive subspecies identification of 175 nontuberculous mycobacteria species based on 7547 genomic profiles.</title>
        <authorList>
            <person name="Matsumoto Y."/>
            <person name="Kinjo T."/>
            <person name="Motooka D."/>
            <person name="Nabeya D."/>
            <person name="Jung N."/>
            <person name="Uechi K."/>
            <person name="Horii T."/>
            <person name="Iida T."/>
            <person name="Fujita J."/>
            <person name="Nakamura S."/>
        </authorList>
    </citation>
    <scope>NUCLEOTIDE SEQUENCE [LARGE SCALE GENOMIC DNA]</scope>
    <source>
        <strain evidence="1 2">JCM 6376</strain>
    </source>
</reference>
<organism evidence="1 2">
    <name type="scientific">Mycolicibacterium aichiense</name>
    <dbReference type="NCBI Taxonomy" id="1799"/>
    <lineage>
        <taxon>Bacteria</taxon>
        <taxon>Bacillati</taxon>
        <taxon>Actinomycetota</taxon>
        <taxon>Actinomycetes</taxon>
        <taxon>Mycobacteriales</taxon>
        <taxon>Mycobacteriaceae</taxon>
        <taxon>Mycolicibacterium</taxon>
    </lineage>
</organism>
<protein>
    <submittedName>
        <fullName evidence="1">Uncharacterized protein</fullName>
    </submittedName>
</protein>
<evidence type="ECO:0000313" key="1">
    <source>
        <dbReference type="EMBL" id="BBX09332.1"/>
    </source>
</evidence>
<dbReference type="EMBL" id="AP022561">
    <property type="protein sequence ID" value="BBX09332.1"/>
    <property type="molecule type" value="Genomic_DNA"/>
</dbReference>
<dbReference type="Proteomes" id="UP000467327">
    <property type="component" value="Chromosome"/>
</dbReference>
<dbReference type="AlphaFoldDB" id="A0AAD1MCD2"/>
<sequence>MIETGLPGSADAYGPAVIAAAVEPAIRKLRWDNVIIRAIPHVVPKAGWDLRGQRIG</sequence>
<name>A0AAD1MCD2_9MYCO</name>
<gene>
    <name evidence="1" type="ORF">MAIC_41350</name>
</gene>
<proteinExistence type="predicted"/>